<evidence type="ECO:0000256" key="1">
    <source>
        <dbReference type="SAM" id="Phobius"/>
    </source>
</evidence>
<evidence type="ECO:0000313" key="2">
    <source>
        <dbReference type="EMBL" id="MWV27226.1"/>
    </source>
</evidence>
<feature type="transmembrane region" description="Helical" evidence="1">
    <location>
        <begin position="61"/>
        <end position="88"/>
    </location>
</feature>
<dbReference type="EMBL" id="WUBR01000001">
    <property type="protein sequence ID" value="MWV27226.1"/>
    <property type="molecule type" value="Genomic_DNA"/>
</dbReference>
<dbReference type="Proteomes" id="UP000461409">
    <property type="component" value="Unassembled WGS sequence"/>
</dbReference>
<sequence>MKAEILWAWRRLNANYWFYPALFAFLALVLALACIYADRTGWAEWLNDVTWLAPARPNGASTMLQVIAGSMIAVASTVFSITIVAVSYASGTYGPRLLTNFMEDKGNQFSLATFIGTFVFSLTVLRSVRAEDEQPADAADAAATALPGFVPQLSLLIAFVLMVISVAVLVYFLNHVPSGIRINKVIEGIGSRLMGAIRKTYPELGNDDGPDDRRRGKPLLAKKPGYVQLIDFSDLEEVANKHDCHVTLTVRTGDFVHSGLPLLEVSGGECTDGCRDDLRACFTLGFARTPEQDPQFLIDELVEIGLRALSPGINDPFTAVTSLHWLGAATTELGQRRLVKDICGNDSEECPVHPLPDDFRHYVHRGFGAIRSAVATSPIASKIMLSTLRDVAVTLDSTERRELLLGEASLLREQARLSLTGPDLAEVEEKFDLLMTDFKQVRFTQD</sequence>
<accession>A0A844XB81</accession>
<dbReference type="AlphaFoldDB" id="A0A844XB81"/>
<keyword evidence="1" id="KW-0812">Transmembrane</keyword>
<name>A0A844XB81_9SPHN</name>
<feature type="transmembrane region" description="Helical" evidence="1">
    <location>
        <begin position="149"/>
        <end position="173"/>
    </location>
</feature>
<reference evidence="2 3" key="2">
    <citation type="submission" date="2020-02" db="EMBL/GenBank/DDBJ databases">
        <title>Erythrobacter dongmakensis sp. nov., isolated from a tidal mudflat.</title>
        <authorList>
            <person name="Kim I.S."/>
        </authorList>
    </citation>
    <scope>NUCLEOTIDE SEQUENCE [LARGE SCALE GENOMIC DNA]</scope>
    <source>
        <strain evidence="2 3">GH3-10</strain>
    </source>
</reference>
<feature type="transmembrane region" description="Helical" evidence="1">
    <location>
        <begin position="109"/>
        <end position="129"/>
    </location>
</feature>
<protein>
    <submittedName>
        <fullName evidence="2">DUF2254 domain-containing protein</fullName>
    </submittedName>
</protein>
<dbReference type="InterPro" id="IPR018723">
    <property type="entry name" value="DUF2254_membrane"/>
</dbReference>
<dbReference type="RefSeq" id="WP_160484817.1">
    <property type="nucleotide sequence ID" value="NZ_WUBR01000001.1"/>
</dbReference>
<evidence type="ECO:0000313" key="3">
    <source>
        <dbReference type="Proteomes" id="UP000461409"/>
    </source>
</evidence>
<keyword evidence="3" id="KW-1185">Reference proteome</keyword>
<reference evidence="2 3" key="1">
    <citation type="submission" date="2019-12" db="EMBL/GenBank/DDBJ databases">
        <authorList>
            <person name="Lee S.D."/>
        </authorList>
    </citation>
    <scope>NUCLEOTIDE SEQUENCE [LARGE SCALE GENOMIC DNA]</scope>
    <source>
        <strain evidence="2 3">GH3-10</strain>
    </source>
</reference>
<proteinExistence type="predicted"/>
<keyword evidence="1" id="KW-1133">Transmembrane helix</keyword>
<organism evidence="2 3">
    <name type="scientific">Aurantiacibacter rhizosphaerae</name>
    <dbReference type="NCBI Taxonomy" id="2691582"/>
    <lineage>
        <taxon>Bacteria</taxon>
        <taxon>Pseudomonadati</taxon>
        <taxon>Pseudomonadota</taxon>
        <taxon>Alphaproteobacteria</taxon>
        <taxon>Sphingomonadales</taxon>
        <taxon>Erythrobacteraceae</taxon>
        <taxon>Aurantiacibacter</taxon>
    </lineage>
</organism>
<keyword evidence="1" id="KW-0472">Membrane</keyword>
<dbReference type="PROSITE" id="PS51257">
    <property type="entry name" value="PROKAR_LIPOPROTEIN"/>
    <property type="match status" value="1"/>
</dbReference>
<dbReference type="Pfam" id="PF10011">
    <property type="entry name" value="DUF2254"/>
    <property type="match status" value="1"/>
</dbReference>
<gene>
    <name evidence="2" type="ORF">GRF63_04845</name>
</gene>
<comment type="caution">
    <text evidence="2">The sequence shown here is derived from an EMBL/GenBank/DDBJ whole genome shotgun (WGS) entry which is preliminary data.</text>
</comment>